<dbReference type="AlphaFoldDB" id="A0ABD2XKS2"/>
<organism evidence="4 5">
    <name type="scientific">Trichogramma kaykai</name>
    <dbReference type="NCBI Taxonomy" id="54128"/>
    <lineage>
        <taxon>Eukaryota</taxon>
        <taxon>Metazoa</taxon>
        <taxon>Ecdysozoa</taxon>
        <taxon>Arthropoda</taxon>
        <taxon>Hexapoda</taxon>
        <taxon>Insecta</taxon>
        <taxon>Pterygota</taxon>
        <taxon>Neoptera</taxon>
        <taxon>Endopterygota</taxon>
        <taxon>Hymenoptera</taxon>
        <taxon>Apocrita</taxon>
        <taxon>Proctotrupomorpha</taxon>
        <taxon>Chalcidoidea</taxon>
        <taxon>Trichogrammatidae</taxon>
        <taxon>Trichogramma</taxon>
    </lineage>
</organism>
<evidence type="ECO:0000256" key="1">
    <source>
        <dbReference type="ARBA" id="ARBA00022737"/>
    </source>
</evidence>
<reference evidence="4 5" key="1">
    <citation type="journal article" date="2024" name="bioRxiv">
        <title>A reference genome for Trichogramma kaykai: A tiny desert-dwelling parasitoid wasp with competing sex-ratio distorters.</title>
        <authorList>
            <person name="Culotta J."/>
            <person name="Lindsey A.R."/>
        </authorList>
    </citation>
    <scope>NUCLEOTIDE SEQUENCE [LARGE SCALE GENOMIC DNA]</scope>
    <source>
        <strain evidence="4 5">KSX58</strain>
    </source>
</reference>
<proteinExistence type="predicted"/>
<protein>
    <submittedName>
        <fullName evidence="4">Uncharacterized protein</fullName>
    </submittedName>
</protein>
<feature type="repeat" description="ANK" evidence="3">
    <location>
        <begin position="421"/>
        <end position="453"/>
    </location>
</feature>
<dbReference type="PROSITE" id="PS50297">
    <property type="entry name" value="ANK_REP_REGION"/>
    <property type="match status" value="3"/>
</dbReference>
<dbReference type="Pfam" id="PF12796">
    <property type="entry name" value="Ank_2"/>
    <property type="match status" value="1"/>
</dbReference>
<evidence type="ECO:0000256" key="3">
    <source>
        <dbReference type="PROSITE-ProRule" id="PRU00023"/>
    </source>
</evidence>
<dbReference type="SUPFAM" id="SSF48403">
    <property type="entry name" value="Ankyrin repeat"/>
    <property type="match status" value="1"/>
</dbReference>
<dbReference type="InterPro" id="IPR036770">
    <property type="entry name" value="Ankyrin_rpt-contain_sf"/>
</dbReference>
<keyword evidence="2 3" id="KW-0040">ANK repeat</keyword>
<accession>A0ABD2XKS2</accession>
<evidence type="ECO:0000313" key="4">
    <source>
        <dbReference type="EMBL" id="KAL3405454.1"/>
    </source>
</evidence>
<dbReference type="PANTHER" id="PTHR24126">
    <property type="entry name" value="ANKYRIN REPEAT, PH AND SEC7 DOMAIN CONTAINING PROTEIN SECG-RELATED"/>
    <property type="match status" value="1"/>
</dbReference>
<gene>
    <name evidence="4" type="ORF">TKK_002459</name>
</gene>
<evidence type="ECO:0000256" key="2">
    <source>
        <dbReference type="ARBA" id="ARBA00023043"/>
    </source>
</evidence>
<dbReference type="Pfam" id="PF00023">
    <property type="entry name" value="Ank"/>
    <property type="match status" value="2"/>
</dbReference>
<name>A0ABD2XKS2_9HYME</name>
<feature type="repeat" description="ANK" evidence="3">
    <location>
        <begin position="349"/>
        <end position="381"/>
    </location>
</feature>
<dbReference type="SMART" id="SM00248">
    <property type="entry name" value="ANK"/>
    <property type="match status" value="9"/>
</dbReference>
<comment type="caution">
    <text evidence="4">The sequence shown here is derived from an EMBL/GenBank/DDBJ whole genome shotgun (WGS) entry which is preliminary data.</text>
</comment>
<keyword evidence="1" id="KW-0677">Repeat</keyword>
<feature type="repeat" description="ANK" evidence="3">
    <location>
        <begin position="189"/>
        <end position="225"/>
    </location>
</feature>
<sequence length="739" mass="85226">MEINNEPVDRVNSLTSERLKCLREQVDWKFQQERHELLDQLFPLIENWFDQCAIFLDIFQRPEIHQLLLDCINHWDSHRRDGRVSRFVAFIIHTGLEDEAEVDEEGNPLLRRTTALHAASRRINSYESPAQNFVVSKLFVIYNKYNLNYVDELGMSHFHVACVAGLEDVLGNFLAVHGWQRLDRPCGAARDSPLHLAVGSVTGWSNKATVRLLLEAGASPNVANAKGSTPLHVIGRGVLNRGRGKHSVEMIFELCRHEHRPVRIDALDECGSTPLHRAMCRGNQRAVELLLRYGANPNTAQRINRMTALHMIELGSRRWRRERQPLLEMIFRLSHDEFRPLQVNARDLAYETPLHTAIINDNDKAVELLLRNGADPNLADKEGCTALHLCTLYRDNARLAEMIFQLSDRKYPVQVDARDNSNETPLHKALYRGCTGVTESLLTRGADPNLANGKGDKALHIICRRDNAELLESFFEINARMNRPVQVDVRDRLNRTPMQIAVSNLMPRVVDVLMNQVRLESRFGIQFDHILEPEPHETGYFKLRLASGALDVVDQIRKRNYDLDLRNALMIMKFFDKHQLFEKSNANVWHDDEGFARRTKEIAMNPSLSLYDLIQLQPEEAAKRVSIQDYYELACSTKLNKLLKAHKEACALNLCEKMSRRFFLAWGVQSFWELTHYRLPILCCEMIIENLANEDLYNICLANDLKDKKNKKMNTSKYNLRDKGKKKMDTSITVEFFRD</sequence>
<dbReference type="InterPro" id="IPR002110">
    <property type="entry name" value="Ankyrin_rpt"/>
</dbReference>
<dbReference type="Gene3D" id="1.25.40.20">
    <property type="entry name" value="Ankyrin repeat-containing domain"/>
    <property type="match status" value="3"/>
</dbReference>
<evidence type="ECO:0000313" key="5">
    <source>
        <dbReference type="Proteomes" id="UP001627154"/>
    </source>
</evidence>
<dbReference type="Proteomes" id="UP001627154">
    <property type="component" value="Unassembled WGS sequence"/>
</dbReference>
<dbReference type="EMBL" id="JBJJXI010000021">
    <property type="protein sequence ID" value="KAL3405454.1"/>
    <property type="molecule type" value="Genomic_DNA"/>
</dbReference>
<feature type="repeat" description="ANK" evidence="3">
    <location>
        <begin position="270"/>
        <end position="302"/>
    </location>
</feature>
<dbReference type="PRINTS" id="PR01415">
    <property type="entry name" value="ANKYRIN"/>
</dbReference>
<dbReference type="PROSITE" id="PS50088">
    <property type="entry name" value="ANK_REPEAT"/>
    <property type="match status" value="4"/>
</dbReference>
<keyword evidence="5" id="KW-1185">Reference proteome</keyword>